<dbReference type="Proteomes" id="UP000309215">
    <property type="component" value="Unassembled WGS sequence"/>
</dbReference>
<dbReference type="AlphaFoldDB" id="A0A4U1JHM6"/>
<protein>
    <recommendedName>
        <fullName evidence="5">Spermidine synthase</fullName>
    </recommendedName>
</protein>
<feature type="transmembrane region" description="Helical" evidence="2">
    <location>
        <begin position="759"/>
        <end position="778"/>
    </location>
</feature>
<dbReference type="RefSeq" id="WP_136927902.1">
    <property type="nucleotide sequence ID" value="NZ_SSMQ01000004.1"/>
</dbReference>
<feature type="transmembrane region" description="Helical" evidence="2">
    <location>
        <begin position="109"/>
        <end position="137"/>
    </location>
</feature>
<organism evidence="3 4">
    <name type="scientific">Polyangium fumosum</name>
    <dbReference type="NCBI Taxonomy" id="889272"/>
    <lineage>
        <taxon>Bacteria</taxon>
        <taxon>Pseudomonadati</taxon>
        <taxon>Myxococcota</taxon>
        <taxon>Polyangia</taxon>
        <taxon>Polyangiales</taxon>
        <taxon>Polyangiaceae</taxon>
        <taxon>Polyangium</taxon>
    </lineage>
</organism>
<dbReference type="Gene3D" id="3.40.50.150">
    <property type="entry name" value="Vaccinia Virus protein VP39"/>
    <property type="match status" value="1"/>
</dbReference>
<feature type="transmembrane region" description="Helical" evidence="2">
    <location>
        <begin position="729"/>
        <end position="753"/>
    </location>
</feature>
<reference evidence="3 4" key="1">
    <citation type="submission" date="2019-04" db="EMBL/GenBank/DDBJ databases">
        <authorList>
            <person name="Li Y."/>
            <person name="Wang J."/>
        </authorList>
    </citation>
    <scope>NUCLEOTIDE SEQUENCE [LARGE SCALE GENOMIC DNA]</scope>
    <source>
        <strain evidence="3 4">DSM 14668</strain>
    </source>
</reference>
<feature type="transmembrane region" description="Helical" evidence="2">
    <location>
        <begin position="597"/>
        <end position="619"/>
    </location>
</feature>
<feature type="transmembrane region" description="Helical" evidence="2">
    <location>
        <begin position="560"/>
        <end position="585"/>
    </location>
</feature>
<comment type="caution">
    <text evidence="3">The sequence shown here is derived from an EMBL/GenBank/DDBJ whole genome shotgun (WGS) entry which is preliminary data.</text>
</comment>
<dbReference type="InterPro" id="IPR029063">
    <property type="entry name" value="SAM-dependent_MTases_sf"/>
</dbReference>
<keyword evidence="2" id="KW-0812">Transmembrane</keyword>
<proteinExistence type="predicted"/>
<feature type="transmembrane region" description="Helical" evidence="2">
    <location>
        <begin position="697"/>
        <end position="717"/>
    </location>
</feature>
<sequence length="820" mass="85032">MSLAMSVSQSRALAGGIALYLAAFVVLSIALVRMFSALLGPHFELVWTALLPLGLGVGAWFGGVVRGIGKPPRSVAPVAHFAALSAGAMAISVVVGVRARSVDTFDRAALGQLAIFLGTSLLPFVLAGVTLAGALGVARRRVADVGKSGLLVAACGVVAAAFVLRFGPARVGLGSAIAASLAAALFAVAARREVPVAEGEGSSGEAERPRVHLGIVTTFVLGCSVLLAGEIGAPYLKLAAIRWIQIERVSFQRWTNRALLTVDKPAAGAVWLRADGTMGTQIYDGKQMPPASPDELGYVLHKDKGPVLVVGSAGGRELRSALRQNQKEIYAVEPDPALVHEIMRGESRAWSGELYDKPEIRLTVEGPRGYVRRPPVPYRSIVVGYFDAFAPSPVGAVAATPSPLFTTQAVRDLLLAVVPEGTVTLSRPEVEADRLVALATRALREAGAQAPATHLFGCTKDRITTLLLKRTPLGAEELTNLRSHCRRHKFAELLMAEAPRGNLRRLLVEGADPAELSARQGTDLRPPTDDRPFWFSTVAPGELKKTLLDVRGLKENQRGFLTIAAGLGVTALAAFVALLGPLVAARRTLDGASRGSILRAALALGFSAAGVSLIGGALLPRLGVVVGRADLVALVLPLVFLLALGLGFGRGHRPWDVAARGAAQRWSLALVFVLAPLAMGLDAALGLALGLTLPARLGVAAVILGVIGLGLGALLALGARIASSLADRALPLSMAVAGSFAACALFGGALLALRLGYSAAVLCGGASVLLAAVLVPAARRPTRLAAPRPEPLPGDRVTPISERPTVPELDLPQGASAHSS</sequence>
<feature type="transmembrane region" description="Helical" evidence="2">
    <location>
        <begin position="12"/>
        <end position="39"/>
    </location>
</feature>
<feature type="transmembrane region" description="Helical" evidence="2">
    <location>
        <begin position="631"/>
        <end position="648"/>
    </location>
</feature>
<dbReference type="OrthoDB" id="8540330at2"/>
<evidence type="ECO:0000256" key="1">
    <source>
        <dbReference type="SAM" id="MobiDB-lite"/>
    </source>
</evidence>
<gene>
    <name evidence="3" type="ORF">E8A74_05720</name>
</gene>
<feature type="transmembrane region" description="Helical" evidence="2">
    <location>
        <begin position="668"/>
        <end position="691"/>
    </location>
</feature>
<keyword evidence="2" id="KW-1133">Transmembrane helix</keyword>
<keyword evidence="4" id="KW-1185">Reference proteome</keyword>
<feature type="transmembrane region" description="Helical" evidence="2">
    <location>
        <begin position="149"/>
        <end position="167"/>
    </location>
</feature>
<evidence type="ECO:0000256" key="2">
    <source>
        <dbReference type="SAM" id="Phobius"/>
    </source>
</evidence>
<feature type="transmembrane region" description="Helical" evidence="2">
    <location>
        <begin position="211"/>
        <end position="229"/>
    </location>
</feature>
<evidence type="ECO:0000313" key="4">
    <source>
        <dbReference type="Proteomes" id="UP000309215"/>
    </source>
</evidence>
<accession>A0A4U1JHM6</accession>
<name>A0A4U1JHM6_9BACT</name>
<evidence type="ECO:0008006" key="5">
    <source>
        <dbReference type="Google" id="ProtNLM"/>
    </source>
</evidence>
<keyword evidence="2" id="KW-0472">Membrane</keyword>
<feature type="region of interest" description="Disordered" evidence="1">
    <location>
        <begin position="784"/>
        <end position="820"/>
    </location>
</feature>
<dbReference type="EMBL" id="SSMQ01000004">
    <property type="protein sequence ID" value="TKD12107.1"/>
    <property type="molecule type" value="Genomic_DNA"/>
</dbReference>
<feature type="transmembrane region" description="Helical" evidence="2">
    <location>
        <begin position="45"/>
        <end position="65"/>
    </location>
</feature>
<feature type="transmembrane region" description="Helical" evidence="2">
    <location>
        <begin position="173"/>
        <end position="190"/>
    </location>
</feature>
<feature type="transmembrane region" description="Helical" evidence="2">
    <location>
        <begin position="77"/>
        <end position="97"/>
    </location>
</feature>
<evidence type="ECO:0000313" key="3">
    <source>
        <dbReference type="EMBL" id="TKD12107.1"/>
    </source>
</evidence>